<dbReference type="GO" id="GO:0022625">
    <property type="term" value="C:cytosolic large ribosomal subunit"/>
    <property type="evidence" value="ECO:0007669"/>
    <property type="project" value="TreeGrafter"/>
</dbReference>
<evidence type="ECO:0000256" key="4">
    <source>
        <dbReference type="RuleBase" id="RU004005"/>
    </source>
</evidence>
<proteinExistence type="inferred from homology"/>
<dbReference type="PROSITE" id="PS00464">
    <property type="entry name" value="RIBOSOMAL_L22"/>
    <property type="match status" value="1"/>
</dbReference>
<evidence type="ECO:0000313" key="6">
    <source>
        <dbReference type="Proteomes" id="UP000799049"/>
    </source>
</evidence>
<dbReference type="OrthoDB" id="10254664at2759"/>
<evidence type="ECO:0000256" key="1">
    <source>
        <dbReference type="ARBA" id="ARBA00009451"/>
    </source>
</evidence>
<dbReference type="InterPro" id="IPR001063">
    <property type="entry name" value="Ribosomal_uL22"/>
</dbReference>
<dbReference type="InterPro" id="IPR036394">
    <property type="entry name" value="Ribosomal_uL22_sf"/>
</dbReference>
<keyword evidence="2 4" id="KW-0689">Ribosomal protein</keyword>
<keyword evidence="3 4" id="KW-0687">Ribonucleoprotein</keyword>
<dbReference type="Pfam" id="PF00237">
    <property type="entry name" value="Ribosomal_L22"/>
    <property type="match status" value="1"/>
</dbReference>
<dbReference type="GO" id="GO:0003735">
    <property type="term" value="F:structural constituent of ribosome"/>
    <property type="evidence" value="ECO:0007669"/>
    <property type="project" value="InterPro"/>
</dbReference>
<accession>A0A8K0F486</accession>
<reference evidence="5" key="1">
    <citation type="submission" date="2019-09" db="EMBL/GenBank/DDBJ databases">
        <title>The Mitochondrial Proteome of the Jakobid, Andalucia godoyi, a Protist With the Most Gene-Rich and Bacteria-Like Mitochondrial Genome.</title>
        <authorList>
            <person name="Gray M.W."/>
            <person name="Burger G."/>
            <person name="Derelle R."/>
            <person name="Klimes V."/>
            <person name="Leger M."/>
            <person name="Sarrasin M."/>
            <person name="Vlcek C."/>
            <person name="Roger A.J."/>
            <person name="Elias M."/>
            <person name="Lang B.F."/>
        </authorList>
    </citation>
    <scope>NUCLEOTIDE SEQUENCE</scope>
    <source>
        <strain evidence="5">And28</strain>
    </source>
</reference>
<comment type="similarity">
    <text evidence="1 4">Belongs to the universal ribosomal protein uL22 family.</text>
</comment>
<dbReference type="InterPro" id="IPR018260">
    <property type="entry name" value="Ribosomal_uL22_CS"/>
</dbReference>
<comment type="caution">
    <text evidence="5">The sequence shown here is derived from an EMBL/GenBank/DDBJ whole genome shotgun (WGS) entry which is preliminary data.</text>
</comment>
<dbReference type="EMBL" id="VRVR01000023">
    <property type="protein sequence ID" value="KAF0852644.1"/>
    <property type="molecule type" value="Genomic_DNA"/>
</dbReference>
<gene>
    <name evidence="5" type="ORF">ANDGO_05583</name>
</gene>
<evidence type="ECO:0000313" key="5">
    <source>
        <dbReference type="EMBL" id="KAF0852644.1"/>
    </source>
</evidence>
<dbReference type="Proteomes" id="UP000799049">
    <property type="component" value="Unassembled WGS sequence"/>
</dbReference>
<organism evidence="5 6">
    <name type="scientific">Andalucia godoyi</name>
    <name type="common">Flagellate</name>
    <dbReference type="NCBI Taxonomy" id="505711"/>
    <lineage>
        <taxon>Eukaryota</taxon>
        <taxon>Discoba</taxon>
        <taxon>Jakobida</taxon>
        <taxon>Andalucina</taxon>
        <taxon>Andaluciidae</taxon>
        <taxon>Andalucia</taxon>
    </lineage>
</organism>
<keyword evidence="6" id="KW-1185">Reference proteome</keyword>
<dbReference type="CDD" id="cd00336">
    <property type="entry name" value="Ribosomal_L22"/>
    <property type="match status" value="1"/>
</dbReference>
<dbReference type="PANTHER" id="PTHR11593:SF10">
    <property type="entry name" value="60S RIBOSOMAL PROTEIN L17"/>
    <property type="match status" value="1"/>
</dbReference>
<evidence type="ECO:0000256" key="2">
    <source>
        <dbReference type="ARBA" id="ARBA00022980"/>
    </source>
</evidence>
<dbReference type="SUPFAM" id="SSF54843">
    <property type="entry name" value="Ribosomal protein L22"/>
    <property type="match status" value="1"/>
</dbReference>
<dbReference type="Gene3D" id="3.90.470.10">
    <property type="entry name" value="Ribosomal protein L22/L17"/>
    <property type="match status" value="1"/>
</dbReference>
<dbReference type="PANTHER" id="PTHR11593">
    <property type="entry name" value="60S RIBOSOMAL PROTEIN L17"/>
    <property type="match status" value="1"/>
</dbReference>
<protein>
    <submittedName>
        <fullName evidence="5">60S large subunit ribosomal protein uL22 (RpL17)</fullName>
    </submittedName>
</protein>
<evidence type="ECO:0000256" key="3">
    <source>
        <dbReference type="ARBA" id="ARBA00023274"/>
    </source>
</evidence>
<dbReference type="InterPro" id="IPR005721">
    <property type="entry name" value="Ribosomal_uL22_euk/arc"/>
</dbReference>
<dbReference type="GO" id="GO:0002181">
    <property type="term" value="P:cytoplasmic translation"/>
    <property type="evidence" value="ECO:0007669"/>
    <property type="project" value="TreeGrafter"/>
</dbReference>
<name>A0A8K0F486_ANDGO</name>
<dbReference type="NCBIfam" id="TIGR01038">
    <property type="entry name" value="uL22_arch_euk"/>
    <property type="match status" value="1"/>
</dbReference>
<dbReference type="AlphaFoldDB" id="A0A8K0F486"/>
<sequence length="181" mass="19849">MVKYSAKPVDEAKTAKTRGSDVRVHFKNTRETANAVKGLSYRRAVAFLENVLAHKECVPYTRFNGHVGRTGQAKAHRGVLGRWPTKSVEYVLSLLKNAASNATSKKLSLDDLVVSHVSVQQAMKHRRRTYRAHGRIGPYVASPSHIELFLTTKDAVVARPKDGKVVKNVSNSGKLVSGTSA</sequence>